<dbReference type="AlphaFoldDB" id="A0A8W7PES8"/>
<reference evidence="2" key="1">
    <citation type="submission" date="2022-08" db="UniProtKB">
        <authorList>
            <consortium name="EnsemblMetazoa"/>
        </authorList>
    </citation>
    <scope>IDENTIFICATION</scope>
</reference>
<organism evidence="2">
    <name type="scientific">Anopheles coluzzii</name>
    <name type="common">African malaria mosquito</name>
    <dbReference type="NCBI Taxonomy" id="1518534"/>
    <lineage>
        <taxon>Eukaryota</taxon>
        <taxon>Metazoa</taxon>
        <taxon>Ecdysozoa</taxon>
        <taxon>Arthropoda</taxon>
        <taxon>Hexapoda</taxon>
        <taxon>Insecta</taxon>
        <taxon>Pterygota</taxon>
        <taxon>Neoptera</taxon>
        <taxon>Endopterygota</taxon>
        <taxon>Diptera</taxon>
        <taxon>Nematocera</taxon>
        <taxon>Culicoidea</taxon>
        <taxon>Culicidae</taxon>
        <taxon>Anophelinae</taxon>
        <taxon>Anopheles</taxon>
    </lineage>
</organism>
<dbReference type="Proteomes" id="UP000075882">
    <property type="component" value="Unassembled WGS sequence"/>
</dbReference>
<feature type="region of interest" description="Disordered" evidence="1">
    <location>
        <begin position="1"/>
        <end position="20"/>
    </location>
</feature>
<name>A0A8W7PES8_ANOCL</name>
<protein>
    <submittedName>
        <fullName evidence="2">Uncharacterized protein</fullName>
    </submittedName>
</protein>
<accession>A0A8W7PES8</accession>
<dbReference type="EnsemblMetazoa" id="ACOM029932-RA">
    <property type="protein sequence ID" value="ACOM029932-PA.1"/>
    <property type="gene ID" value="ACOM029932"/>
</dbReference>
<proteinExistence type="predicted"/>
<evidence type="ECO:0000313" key="2">
    <source>
        <dbReference type="EnsemblMetazoa" id="ACOM029932-PA.1"/>
    </source>
</evidence>
<sequence>MVTTEVDSSVNSASSVPLSSTTENVSFGKVIAVASIWFQVISGRLSRFASCICLMTTGDMSMLVIFLRGKGEWWSSWVHSSGYSPYHSNACLPRLRKKLFQYSVEPKSAVLLGSRFIAVRRDREPRIRSKEDSYSFAHIDRTLPIAIAQLVVDPFLEQIVDVDVLKLSRQMERSIAPRVSMI</sequence>
<evidence type="ECO:0000256" key="1">
    <source>
        <dbReference type="SAM" id="MobiDB-lite"/>
    </source>
</evidence>